<dbReference type="GO" id="GO:0016787">
    <property type="term" value="F:hydrolase activity"/>
    <property type="evidence" value="ECO:0007669"/>
    <property type="project" value="InterPro"/>
</dbReference>
<feature type="coiled-coil region" evidence="1">
    <location>
        <begin position="165"/>
        <end position="225"/>
    </location>
</feature>
<organism evidence="3">
    <name type="scientific">marine metagenome</name>
    <dbReference type="NCBI Taxonomy" id="408172"/>
    <lineage>
        <taxon>unclassified sequences</taxon>
        <taxon>metagenomes</taxon>
        <taxon>ecological metagenomes</taxon>
    </lineage>
</organism>
<gene>
    <name evidence="3" type="ORF">METZ01_LOCUS388167</name>
</gene>
<feature type="compositionally biased region" description="Basic and acidic residues" evidence="2">
    <location>
        <begin position="275"/>
        <end position="287"/>
    </location>
</feature>
<dbReference type="Gene3D" id="3.60.21.10">
    <property type="match status" value="1"/>
</dbReference>
<feature type="region of interest" description="Disordered" evidence="2">
    <location>
        <begin position="248"/>
        <end position="287"/>
    </location>
</feature>
<sequence>GIGCHAFSPGSKDFAAGLRFVQEMQILANFPFISANIQDSNGNRLFDPYLIADVEGISVGIIGLASNFAHSEVFVQDPMEALAELVNEVDNQSDVLILMFDSQEADIIKLQTSGYPIDLVIRSKSKTRSQDGGKRDIPAYSCGDRGKYLYQFDLTILDSGELVDLAVYENQISQAEKKLNKMRQGNLMVDLRSLYQDDPQTLKKIDAYESQIESAKQALEQGGNTIQLNKHELAKTVTDRPDILRIVDNGKSKRDQLFGPQPPSGTPPGKNQKHIGHDHDGDGIPDH</sequence>
<name>A0A382UM27_9ZZZZ</name>
<dbReference type="InterPro" id="IPR006179">
    <property type="entry name" value="5_nucleotidase/apyrase"/>
</dbReference>
<evidence type="ECO:0000313" key="3">
    <source>
        <dbReference type="EMBL" id="SVD35313.1"/>
    </source>
</evidence>
<keyword evidence="1" id="KW-0175">Coiled coil</keyword>
<dbReference type="EMBL" id="UINC01145281">
    <property type="protein sequence ID" value="SVD35313.1"/>
    <property type="molecule type" value="Genomic_DNA"/>
</dbReference>
<proteinExistence type="predicted"/>
<dbReference type="SUPFAM" id="SSF56300">
    <property type="entry name" value="Metallo-dependent phosphatases"/>
    <property type="match status" value="1"/>
</dbReference>
<accession>A0A382UM27</accession>
<evidence type="ECO:0000256" key="2">
    <source>
        <dbReference type="SAM" id="MobiDB-lite"/>
    </source>
</evidence>
<dbReference type="GO" id="GO:0030288">
    <property type="term" value="C:outer membrane-bounded periplasmic space"/>
    <property type="evidence" value="ECO:0007669"/>
    <property type="project" value="TreeGrafter"/>
</dbReference>
<evidence type="ECO:0000256" key="1">
    <source>
        <dbReference type="SAM" id="Coils"/>
    </source>
</evidence>
<protein>
    <submittedName>
        <fullName evidence="3">Uncharacterized protein</fullName>
    </submittedName>
</protein>
<dbReference type="InterPro" id="IPR029052">
    <property type="entry name" value="Metallo-depent_PP-like"/>
</dbReference>
<dbReference type="AlphaFoldDB" id="A0A382UM27"/>
<dbReference type="PANTHER" id="PTHR11575:SF24">
    <property type="entry name" value="5'-NUCLEOTIDASE"/>
    <property type="match status" value="1"/>
</dbReference>
<dbReference type="GO" id="GO:0009166">
    <property type="term" value="P:nucleotide catabolic process"/>
    <property type="evidence" value="ECO:0007669"/>
    <property type="project" value="InterPro"/>
</dbReference>
<reference evidence="3" key="1">
    <citation type="submission" date="2018-05" db="EMBL/GenBank/DDBJ databases">
        <authorList>
            <person name="Lanie J.A."/>
            <person name="Ng W.-L."/>
            <person name="Kazmierczak K.M."/>
            <person name="Andrzejewski T.M."/>
            <person name="Davidsen T.M."/>
            <person name="Wayne K.J."/>
            <person name="Tettelin H."/>
            <person name="Glass J.I."/>
            <person name="Rusch D."/>
            <person name="Podicherti R."/>
            <person name="Tsui H.-C.T."/>
            <person name="Winkler M.E."/>
        </authorList>
    </citation>
    <scope>NUCLEOTIDE SEQUENCE</scope>
</reference>
<feature type="non-terminal residue" evidence="3">
    <location>
        <position position="1"/>
    </location>
</feature>
<dbReference type="PANTHER" id="PTHR11575">
    <property type="entry name" value="5'-NUCLEOTIDASE-RELATED"/>
    <property type="match status" value="1"/>
</dbReference>